<dbReference type="GeneID" id="36937424"/>
<organism evidence="4">
    <name type="scientific">Nitzschia alba</name>
    <name type="common">Marine diatom</name>
    <dbReference type="NCBI Taxonomy" id="2858"/>
    <lineage>
        <taxon>Eukaryota</taxon>
        <taxon>Sar</taxon>
        <taxon>Stramenopiles</taxon>
        <taxon>Ochrophyta</taxon>
        <taxon>Bacillariophyta</taxon>
        <taxon>Bacillariophyceae</taxon>
        <taxon>Bacillariophycidae</taxon>
        <taxon>Bacillariales</taxon>
        <taxon>Bacillariaceae</taxon>
        <taxon>Nitzschia</taxon>
    </lineage>
</organism>
<dbReference type="EMBL" id="MF997422">
    <property type="protein sequence ID" value="AVR57582.1"/>
    <property type="molecule type" value="Genomic_DNA"/>
</dbReference>
<protein>
    <submittedName>
        <fullName evidence="4">Ribosomal protein S8</fullName>
    </submittedName>
</protein>
<keyword evidence="2 4" id="KW-0689">Ribosomal protein</keyword>
<dbReference type="AlphaFoldDB" id="A0A2R4A3D4"/>
<dbReference type="RefSeq" id="YP_009485518.1">
    <property type="nucleotide sequence ID" value="NC_037729.1"/>
</dbReference>
<gene>
    <name evidence="4" type="primary">rps8</name>
</gene>
<comment type="similarity">
    <text evidence="1">Belongs to the universal ribosomal protein uS8 family.</text>
</comment>
<dbReference type="InterPro" id="IPR035987">
    <property type="entry name" value="Ribosomal_uS8_sf"/>
</dbReference>
<dbReference type="Pfam" id="PF00410">
    <property type="entry name" value="Ribosomal_S8"/>
    <property type="match status" value="1"/>
</dbReference>
<accession>A0A2R4A3D4</accession>
<keyword evidence="3" id="KW-0687">Ribonucleoprotein</keyword>
<dbReference type="PANTHER" id="PTHR11758">
    <property type="entry name" value="40S RIBOSOMAL PROTEIN S15A"/>
    <property type="match status" value="1"/>
</dbReference>
<keyword evidence="4" id="KW-0496">Mitochondrion</keyword>
<dbReference type="GO" id="GO:0006412">
    <property type="term" value="P:translation"/>
    <property type="evidence" value="ECO:0007669"/>
    <property type="project" value="InterPro"/>
</dbReference>
<dbReference type="GO" id="GO:0005840">
    <property type="term" value="C:ribosome"/>
    <property type="evidence" value="ECO:0007669"/>
    <property type="project" value="UniProtKB-KW"/>
</dbReference>
<geneLocation type="mitochondrion" evidence="4"/>
<proteinExistence type="inferred from homology"/>
<dbReference type="InterPro" id="IPR000630">
    <property type="entry name" value="Ribosomal_uS8"/>
</dbReference>
<name>A0A2R4A3D4_NITAL</name>
<dbReference type="GO" id="GO:1990904">
    <property type="term" value="C:ribonucleoprotein complex"/>
    <property type="evidence" value="ECO:0007669"/>
    <property type="project" value="UniProtKB-KW"/>
</dbReference>
<dbReference type="Gene3D" id="3.30.1490.10">
    <property type="match status" value="1"/>
</dbReference>
<sequence>MKNYFWNMLINIKNGQMAKKSVIIGPRKNICESFLKILWNEGFISGYKISPQNTRNLEIFLAYTKNGKPVINSLKFLSKPSQRIYYSSKQIWKIDSSKTFIIFSTNLGLKSITECKKNKIGGEPLIVIN</sequence>
<evidence type="ECO:0000256" key="3">
    <source>
        <dbReference type="ARBA" id="ARBA00023274"/>
    </source>
</evidence>
<evidence type="ECO:0000256" key="2">
    <source>
        <dbReference type="ARBA" id="ARBA00022980"/>
    </source>
</evidence>
<evidence type="ECO:0000313" key="4">
    <source>
        <dbReference type="EMBL" id="AVR57582.1"/>
    </source>
</evidence>
<dbReference type="GO" id="GO:0003735">
    <property type="term" value="F:structural constituent of ribosome"/>
    <property type="evidence" value="ECO:0007669"/>
    <property type="project" value="InterPro"/>
</dbReference>
<evidence type="ECO:0000256" key="1">
    <source>
        <dbReference type="ARBA" id="ARBA00006471"/>
    </source>
</evidence>
<reference evidence="4" key="1">
    <citation type="submission" date="2017-09" db="EMBL/GenBank/DDBJ databases">
        <title>Comparative analysis of the mitochondrial genomes of 6 newly sequenced diatoms reveals group II introns in the barcoding region of cox1.</title>
        <authorList>
            <person name="Keepers K.G."/>
            <person name="Pogoda C.S."/>
            <person name="Kane N.C."/>
            <person name="Hamsher S.E."/>
            <person name="Stepanek J.G."/>
            <person name="Kociolek J.P."/>
        </authorList>
    </citation>
    <scope>NUCLEOTIDE SEQUENCE</scope>
</reference>
<dbReference type="SUPFAM" id="SSF56047">
    <property type="entry name" value="Ribosomal protein S8"/>
    <property type="match status" value="1"/>
</dbReference>
<dbReference type="Gene3D" id="3.30.1370.30">
    <property type="match status" value="1"/>
</dbReference>